<feature type="compositionally biased region" description="Low complexity" evidence="1">
    <location>
        <begin position="64"/>
        <end position="74"/>
    </location>
</feature>
<feature type="compositionally biased region" description="Pro residues" evidence="1">
    <location>
        <begin position="225"/>
        <end position="240"/>
    </location>
</feature>
<sequence>MPTISAPRKRSSSAGARMRRREPPPLLSSLALDRSSCAATARHSTPGCMLPRAGLGSDKGRRCSSSSATSDAGSVPACAPCCAAERLGGARICEASAGAICLSQLSRRQGGILPSPAAAAAAARAWWPTAASGQRPREEEVPAGGVMICRGAACCMLRLPFCCCCRGPGLLRCWDRGEHGGARAGRPQQRDRRLQLVAGQRPTPRHRITRTSCAADAPAADPTHPLSPSPVPRVPHPPPGSSVRRATAQREAACPRWHMHACCRPMHERSSCCRDSLSTAARSVLARPRPAARQDVISMLLGCRERVYDMAGSPREAHSVPHSRSPLSSSRLSALPRCSPLVVAVSQLPSSHVSRLV</sequence>
<name>A0A316Z6S1_9BASI</name>
<evidence type="ECO:0000256" key="1">
    <source>
        <dbReference type="SAM" id="MobiDB-lite"/>
    </source>
</evidence>
<feature type="region of interest" description="Disordered" evidence="1">
    <location>
        <begin position="42"/>
        <end position="75"/>
    </location>
</feature>
<reference evidence="2 3" key="1">
    <citation type="journal article" date="2018" name="Mol. Biol. Evol.">
        <title>Broad Genomic Sampling Reveals a Smut Pathogenic Ancestry of the Fungal Clade Ustilaginomycotina.</title>
        <authorList>
            <person name="Kijpornyongpan T."/>
            <person name="Mondo S.J."/>
            <person name="Barry K."/>
            <person name="Sandor L."/>
            <person name="Lee J."/>
            <person name="Lipzen A."/>
            <person name="Pangilinan J."/>
            <person name="LaButti K."/>
            <person name="Hainaut M."/>
            <person name="Henrissat B."/>
            <person name="Grigoriev I.V."/>
            <person name="Spatafora J.W."/>
            <person name="Aime M.C."/>
        </authorList>
    </citation>
    <scope>NUCLEOTIDE SEQUENCE [LARGE SCALE GENOMIC DNA]</scope>
    <source>
        <strain evidence="2 3">MCA 4186</strain>
    </source>
</reference>
<feature type="region of interest" description="Disordered" evidence="1">
    <location>
        <begin position="1"/>
        <end position="25"/>
    </location>
</feature>
<keyword evidence="3" id="KW-1185">Reference proteome</keyword>
<dbReference type="RefSeq" id="XP_025596132.1">
    <property type="nucleotide sequence ID" value="XM_025739066.1"/>
</dbReference>
<proteinExistence type="predicted"/>
<dbReference type="AlphaFoldDB" id="A0A316Z6S1"/>
<dbReference type="EMBL" id="KZ819302">
    <property type="protein sequence ID" value="PWN95853.1"/>
    <property type="molecule type" value="Genomic_DNA"/>
</dbReference>
<feature type="region of interest" description="Disordered" evidence="1">
    <location>
        <begin position="200"/>
        <end position="243"/>
    </location>
</feature>
<evidence type="ECO:0000313" key="2">
    <source>
        <dbReference type="EMBL" id="PWN95853.1"/>
    </source>
</evidence>
<gene>
    <name evidence="2" type="ORF">FA09DRAFT_127856</name>
</gene>
<dbReference type="Proteomes" id="UP000245946">
    <property type="component" value="Unassembled WGS sequence"/>
</dbReference>
<organism evidence="2 3">
    <name type="scientific">Tilletiopsis washingtonensis</name>
    <dbReference type="NCBI Taxonomy" id="58919"/>
    <lineage>
        <taxon>Eukaryota</taxon>
        <taxon>Fungi</taxon>
        <taxon>Dikarya</taxon>
        <taxon>Basidiomycota</taxon>
        <taxon>Ustilaginomycotina</taxon>
        <taxon>Exobasidiomycetes</taxon>
        <taxon>Entylomatales</taxon>
        <taxon>Entylomatales incertae sedis</taxon>
        <taxon>Tilletiopsis</taxon>
    </lineage>
</organism>
<dbReference type="GeneID" id="37266612"/>
<protein>
    <submittedName>
        <fullName evidence="2">Uncharacterized protein</fullName>
    </submittedName>
</protein>
<accession>A0A316Z6S1</accession>
<evidence type="ECO:0000313" key="3">
    <source>
        <dbReference type="Proteomes" id="UP000245946"/>
    </source>
</evidence>